<evidence type="ECO:0000256" key="10">
    <source>
        <dbReference type="ARBA" id="ARBA00023136"/>
    </source>
</evidence>
<gene>
    <name evidence="16" type="ORF">NDES1114_LOCUS23279</name>
</gene>
<keyword evidence="10 15" id="KW-0472">Membrane</keyword>
<organism evidence="16">
    <name type="scientific">Neobodo designis</name>
    <name type="common">Flagellated protozoan</name>
    <name type="synonym">Bodo designis</name>
    <dbReference type="NCBI Taxonomy" id="312471"/>
    <lineage>
        <taxon>Eukaryota</taxon>
        <taxon>Discoba</taxon>
        <taxon>Euglenozoa</taxon>
        <taxon>Kinetoplastea</taxon>
        <taxon>Metakinetoplastina</taxon>
        <taxon>Neobodonida</taxon>
        <taxon>Neobodo</taxon>
    </lineage>
</organism>
<dbReference type="EMBL" id="HBGF01034740">
    <property type="protein sequence ID" value="CAD9132545.1"/>
    <property type="molecule type" value="Transcribed_RNA"/>
</dbReference>
<evidence type="ECO:0000256" key="9">
    <source>
        <dbReference type="ARBA" id="ARBA00023098"/>
    </source>
</evidence>
<keyword evidence="11" id="KW-0594">Phospholipid biosynthesis</keyword>
<protein>
    <recommendedName>
        <fullName evidence="13">Phosphatidate cytidylyltransferase</fullName>
        <ecNumber evidence="13">2.7.7.41</ecNumber>
    </recommendedName>
</protein>
<evidence type="ECO:0000256" key="15">
    <source>
        <dbReference type="SAM" id="Phobius"/>
    </source>
</evidence>
<name>A0A7S1QEU8_NEODS</name>
<evidence type="ECO:0000313" key="16">
    <source>
        <dbReference type="EMBL" id="CAD9132545.1"/>
    </source>
</evidence>
<dbReference type="InterPro" id="IPR000374">
    <property type="entry name" value="PC_trans"/>
</dbReference>
<keyword evidence="9" id="KW-0443">Lipid metabolism</keyword>
<dbReference type="UniPathway" id="UPA00557">
    <property type="reaction ID" value="UER00614"/>
</dbReference>
<evidence type="ECO:0000256" key="6">
    <source>
        <dbReference type="ARBA" id="ARBA00022692"/>
    </source>
</evidence>
<dbReference type="PANTHER" id="PTHR46382:SF1">
    <property type="entry name" value="PHOSPHATIDATE CYTIDYLYLTRANSFERASE"/>
    <property type="match status" value="1"/>
</dbReference>
<feature type="transmembrane region" description="Helical" evidence="15">
    <location>
        <begin position="126"/>
        <end position="145"/>
    </location>
</feature>
<evidence type="ECO:0000256" key="11">
    <source>
        <dbReference type="ARBA" id="ARBA00023209"/>
    </source>
</evidence>
<evidence type="ECO:0000256" key="7">
    <source>
        <dbReference type="ARBA" id="ARBA00022695"/>
    </source>
</evidence>
<feature type="region of interest" description="Disordered" evidence="14">
    <location>
        <begin position="63"/>
        <end position="93"/>
    </location>
</feature>
<accession>A0A7S1QEU8</accession>
<comment type="subcellular location">
    <subcellularLocation>
        <location evidence="1">Cell membrane</location>
        <topology evidence="1">Multi-pass membrane protein</topology>
    </subcellularLocation>
</comment>
<evidence type="ECO:0000256" key="13">
    <source>
        <dbReference type="RuleBase" id="RU003938"/>
    </source>
</evidence>
<keyword evidence="6 13" id="KW-0812">Transmembrane</keyword>
<evidence type="ECO:0000256" key="8">
    <source>
        <dbReference type="ARBA" id="ARBA00022989"/>
    </source>
</evidence>
<feature type="transmembrane region" description="Helical" evidence="15">
    <location>
        <begin position="309"/>
        <end position="328"/>
    </location>
</feature>
<dbReference type="Pfam" id="PF01148">
    <property type="entry name" value="CTP_transf_1"/>
    <property type="match status" value="1"/>
</dbReference>
<comment type="pathway">
    <text evidence="13">Phospholipid metabolism; CDP-diacylglycerol biosynthesis; CDP-diacylglycerol from sn-glycerol 3-phosphate: step 3/3.</text>
</comment>
<dbReference type="PROSITE" id="PS01315">
    <property type="entry name" value="CDS"/>
    <property type="match status" value="1"/>
</dbReference>
<dbReference type="AlphaFoldDB" id="A0A7S1QEU8"/>
<keyword evidence="3" id="KW-1003">Cell membrane</keyword>
<evidence type="ECO:0000256" key="4">
    <source>
        <dbReference type="ARBA" id="ARBA00022516"/>
    </source>
</evidence>
<dbReference type="EC" id="2.7.7.41" evidence="13"/>
<feature type="transmembrane region" description="Helical" evidence="15">
    <location>
        <begin position="208"/>
        <end position="227"/>
    </location>
</feature>
<dbReference type="GO" id="GO:0005886">
    <property type="term" value="C:plasma membrane"/>
    <property type="evidence" value="ECO:0007669"/>
    <property type="project" value="UniProtKB-SubCell"/>
</dbReference>
<feature type="transmembrane region" description="Helical" evidence="15">
    <location>
        <begin position="233"/>
        <end position="256"/>
    </location>
</feature>
<comment type="catalytic activity">
    <reaction evidence="13">
        <text>a 1,2-diacyl-sn-glycero-3-phosphate + CTP + H(+) = a CDP-1,2-diacyl-sn-glycerol + diphosphate</text>
        <dbReference type="Rhea" id="RHEA:16229"/>
        <dbReference type="ChEBI" id="CHEBI:15378"/>
        <dbReference type="ChEBI" id="CHEBI:33019"/>
        <dbReference type="ChEBI" id="CHEBI:37563"/>
        <dbReference type="ChEBI" id="CHEBI:58332"/>
        <dbReference type="ChEBI" id="CHEBI:58608"/>
        <dbReference type="EC" id="2.7.7.41"/>
    </reaction>
</comment>
<evidence type="ECO:0000256" key="12">
    <source>
        <dbReference type="ARBA" id="ARBA00023264"/>
    </source>
</evidence>
<dbReference type="PANTHER" id="PTHR46382">
    <property type="entry name" value="PHOSPHATIDATE CYTIDYLYLTRANSFERASE"/>
    <property type="match status" value="1"/>
</dbReference>
<keyword evidence="12" id="KW-1208">Phospholipid metabolism</keyword>
<keyword evidence="8 15" id="KW-1133">Transmembrane helix</keyword>
<keyword evidence="5 13" id="KW-0808">Transferase</keyword>
<evidence type="ECO:0000256" key="3">
    <source>
        <dbReference type="ARBA" id="ARBA00022475"/>
    </source>
</evidence>
<evidence type="ECO:0000256" key="2">
    <source>
        <dbReference type="ARBA" id="ARBA00010185"/>
    </source>
</evidence>
<proteinExistence type="inferred from homology"/>
<feature type="transmembrane region" description="Helical" evidence="15">
    <location>
        <begin position="12"/>
        <end position="40"/>
    </location>
</feature>
<comment type="similarity">
    <text evidence="2 13">Belongs to the CDS family.</text>
</comment>
<dbReference type="GO" id="GO:0004605">
    <property type="term" value="F:phosphatidate cytidylyltransferase activity"/>
    <property type="evidence" value="ECO:0007669"/>
    <property type="project" value="UniProtKB-EC"/>
</dbReference>
<feature type="transmembrane region" description="Helical" evidence="15">
    <location>
        <begin position="276"/>
        <end position="297"/>
    </location>
</feature>
<reference evidence="16" key="1">
    <citation type="submission" date="2021-01" db="EMBL/GenBank/DDBJ databases">
        <authorList>
            <person name="Corre E."/>
            <person name="Pelletier E."/>
            <person name="Niang G."/>
            <person name="Scheremetjew M."/>
            <person name="Finn R."/>
            <person name="Kale V."/>
            <person name="Holt S."/>
            <person name="Cochrane G."/>
            <person name="Meng A."/>
            <person name="Brown T."/>
            <person name="Cohen L."/>
        </authorList>
    </citation>
    <scope>NUCLEOTIDE SEQUENCE</scope>
    <source>
        <strain evidence="16">CCAP 1951/1</strain>
    </source>
</reference>
<keyword evidence="4" id="KW-0444">Lipid biosynthesis</keyword>
<keyword evidence="7 13" id="KW-0548">Nucleotidyltransferase</keyword>
<evidence type="ECO:0000256" key="1">
    <source>
        <dbReference type="ARBA" id="ARBA00004651"/>
    </source>
</evidence>
<dbReference type="GO" id="GO:0016024">
    <property type="term" value="P:CDP-diacylglycerol biosynthetic process"/>
    <property type="evidence" value="ECO:0007669"/>
    <property type="project" value="UniProtKB-UniPathway"/>
</dbReference>
<sequence length="378" mass="41039">MSIAKRGITIAIGAPIAVAMTLNHFGVTLLVWAASFLAMVEWTALKRHLKVVLLASVAKEAGARHTTPPPELPGATSGGSEPPSPLAGPAPEEYPKPVAQTNTFILVKCFLSTLPVPCCLLSKPDYFHFAVTCYFFFWVVFTLTFQNKLENTAFTARKRVESDKTLSAAETAAEDERQRQGREFSLRELSVIAAAPVTDNFLSFALEYFGFAWVLGLSSALLMYHHIPQYGAPVSVTVLVANWANDAMALIVGKALKGHTKPLYPRISPNKSREGAIAGVLANGAMAAFMAWAWPALSELDWGRHPAPALFFAAGIMAGVLGVIGDLLQSLFKRTARVKDTGGLLPGHGGILDRIDGLLLTMPYAYWLLWIFLNGLRW</sequence>
<evidence type="ECO:0000256" key="5">
    <source>
        <dbReference type="ARBA" id="ARBA00022679"/>
    </source>
</evidence>
<evidence type="ECO:0000256" key="14">
    <source>
        <dbReference type="SAM" id="MobiDB-lite"/>
    </source>
</evidence>